<dbReference type="InterPro" id="IPR010173">
    <property type="entry name" value="CRISPR-assoc_Csm5"/>
</dbReference>
<organism evidence="8 9">
    <name type="scientific">Planktothrix mougeotii LEGE 06226</name>
    <dbReference type="NCBI Taxonomy" id="1828728"/>
    <lineage>
        <taxon>Bacteria</taxon>
        <taxon>Bacillati</taxon>
        <taxon>Cyanobacteriota</taxon>
        <taxon>Cyanophyceae</taxon>
        <taxon>Oscillatoriophycideae</taxon>
        <taxon>Oscillatoriales</taxon>
        <taxon>Microcoleaceae</taxon>
        <taxon>Planktothrix</taxon>
    </lineage>
</organism>
<evidence type="ECO:0000256" key="1">
    <source>
        <dbReference type="ARBA" id="ARBA00003088"/>
    </source>
</evidence>
<name>A0ABR9U677_9CYAN</name>
<dbReference type="InterPro" id="IPR005537">
    <property type="entry name" value="RAMP_III_fam"/>
</dbReference>
<evidence type="ECO:0000256" key="6">
    <source>
        <dbReference type="ARBA" id="ARBA00031720"/>
    </source>
</evidence>
<dbReference type="EMBL" id="JADEWU010000002">
    <property type="protein sequence ID" value="MBE9141968.1"/>
    <property type="molecule type" value="Genomic_DNA"/>
</dbReference>
<evidence type="ECO:0000313" key="8">
    <source>
        <dbReference type="EMBL" id="MBE9141968.1"/>
    </source>
</evidence>
<keyword evidence="9" id="KW-1185">Reference proteome</keyword>
<keyword evidence="4" id="KW-0694">RNA-binding</keyword>
<reference evidence="8 9" key="1">
    <citation type="submission" date="2020-10" db="EMBL/GenBank/DDBJ databases">
        <authorList>
            <person name="Castelo-Branco R."/>
            <person name="Eusebio N."/>
            <person name="Adriana R."/>
            <person name="Vieira A."/>
            <person name="Brugerolle De Fraissinette N."/>
            <person name="Rezende De Castro R."/>
            <person name="Schneider M.P."/>
            <person name="Vasconcelos V."/>
            <person name="Leao P.N."/>
        </authorList>
    </citation>
    <scope>NUCLEOTIDE SEQUENCE [LARGE SCALE GENOMIC DNA]</scope>
    <source>
        <strain evidence="8 9">LEGE 06226</strain>
    </source>
</reference>
<evidence type="ECO:0000256" key="2">
    <source>
        <dbReference type="ARBA" id="ARBA00006680"/>
    </source>
</evidence>
<comment type="similarity">
    <text evidence="2">Belongs to the CRISPR-associated Csm5 family.</text>
</comment>
<evidence type="ECO:0000259" key="7">
    <source>
        <dbReference type="Pfam" id="PF03787"/>
    </source>
</evidence>
<protein>
    <recommendedName>
        <fullName evidence="3">CRISPR system Cms protein Csm5</fullName>
    </recommendedName>
    <alternativeName>
        <fullName evidence="6">CRISPR type III A-associated protein Csm5</fullName>
    </alternativeName>
</protein>
<dbReference type="Proteomes" id="UP000640725">
    <property type="component" value="Unassembled WGS sequence"/>
</dbReference>
<evidence type="ECO:0000313" key="9">
    <source>
        <dbReference type="Proteomes" id="UP000640725"/>
    </source>
</evidence>
<dbReference type="PANTHER" id="PTHR38007:SF1">
    <property type="entry name" value="CRISPR SYSTEM CMS PROTEIN CSM5"/>
    <property type="match status" value="1"/>
</dbReference>
<evidence type="ECO:0000256" key="4">
    <source>
        <dbReference type="ARBA" id="ARBA00022884"/>
    </source>
</evidence>
<evidence type="ECO:0000256" key="3">
    <source>
        <dbReference type="ARBA" id="ARBA00016113"/>
    </source>
</evidence>
<keyword evidence="5" id="KW-0051">Antiviral defense</keyword>
<dbReference type="Pfam" id="PF03787">
    <property type="entry name" value="RAMPs"/>
    <property type="match status" value="1"/>
</dbReference>
<feature type="domain" description="CRISPR type III-associated protein" evidence="7">
    <location>
        <begin position="20"/>
        <end position="275"/>
    </location>
</feature>
<dbReference type="RefSeq" id="WP_193867703.1">
    <property type="nucleotide sequence ID" value="NZ_JADEWU010000002.1"/>
</dbReference>
<accession>A0ABR9U677</accession>
<sequence length="430" mass="50004">MVSTPENALVKPEVYETKRIQLKSPILHIGSEVSKLSPFEYVQTSNQVYLPNSDLLAKALYQREKLQEYIRRIENREEITSLLKEAFGENWQNNEQLEAIFPKTGISRKWTEEKISDLRPMIRNGFGQRYIPGSSIKGAIRTAIAYYLLKHSERYQVPQNKRVSAIELKLRETMGEVRRNSKFADDHILMNELFSNYSLSYQEKAIRCNSQKPNTDFMRAVSVTDTQPLLEEKTLNKKGQTVVYNFPVATEVIVSSYFEGGKAKYKSPIYTEMVRTVKTEFTLSIDFEMLSWFQHCQGMQIPFKNIDGILKICQEFAQEQWDYEHDYWEEIKDNQNAKDNNRQPINLDYSKIRELYELEKCPFSLRVGWGTGMIGTTVNLCFDDELRAEIRDNCSPNKAPGFEAPKSRRVVAGVDREIKFAPGWVKFKVL</sequence>
<evidence type="ECO:0000256" key="5">
    <source>
        <dbReference type="ARBA" id="ARBA00023118"/>
    </source>
</evidence>
<comment type="function">
    <text evidence="1">This subunit might be involved in maturation of a crRNA intermediate to its mature form.</text>
</comment>
<dbReference type="NCBIfam" id="TIGR01899">
    <property type="entry name" value="cas_TM1807_csm5"/>
    <property type="match status" value="1"/>
</dbReference>
<proteinExistence type="inferred from homology"/>
<gene>
    <name evidence="8" type="primary">csm5</name>
    <name evidence="8" type="ORF">IQ236_01855</name>
</gene>
<comment type="caution">
    <text evidence="8">The sequence shown here is derived from an EMBL/GenBank/DDBJ whole genome shotgun (WGS) entry which is preliminary data.</text>
</comment>
<dbReference type="PANTHER" id="PTHR38007">
    <property type="entry name" value="CRISPR SYSTEM CMS PROTEIN CSM5"/>
    <property type="match status" value="1"/>
</dbReference>